<organism evidence="1 2">
    <name type="scientific">Paenibacillus endophyticus</name>
    <dbReference type="NCBI Taxonomy" id="1294268"/>
    <lineage>
        <taxon>Bacteria</taxon>
        <taxon>Bacillati</taxon>
        <taxon>Bacillota</taxon>
        <taxon>Bacilli</taxon>
        <taxon>Bacillales</taxon>
        <taxon>Paenibacillaceae</taxon>
        <taxon>Paenibacillus</taxon>
    </lineage>
</organism>
<protein>
    <submittedName>
        <fullName evidence="1">Uncharacterized protein</fullName>
    </submittedName>
</protein>
<evidence type="ECO:0000313" key="1">
    <source>
        <dbReference type="EMBL" id="MBB3154259.1"/>
    </source>
</evidence>
<keyword evidence="2" id="KW-1185">Reference proteome</keyword>
<name>A0A7W5CBQ9_9BACL</name>
<accession>A0A7W5CBQ9</accession>
<dbReference type="AlphaFoldDB" id="A0A7W5CBQ9"/>
<comment type="caution">
    <text evidence="1">The sequence shown here is derived from an EMBL/GenBank/DDBJ whole genome shotgun (WGS) entry which is preliminary data.</text>
</comment>
<sequence length="141" mass="16012">MTMQTATPLGRAGKTAIVPITIKRIELFVFPVHAPEPGFRICLRLTTDLGHDWGELFIKKCEKPKDWVSWGSVLLRFIGPFQIEDICSSHPDTTVKDSRIYTLLLAAAEHCNCPSRLEMDHHDHVEEGVFFNQAISYISLF</sequence>
<dbReference type="EMBL" id="JACHXW010000015">
    <property type="protein sequence ID" value="MBB3154259.1"/>
    <property type="molecule type" value="Genomic_DNA"/>
</dbReference>
<gene>
    <name evidence="1" type="ORF">FHS16_004341</name>
</gene>
<proteinExistence type="predicted"/>
<dbReference type="Proteomes" id="UP000518605">
    <property type="component" value="Unassembled WGS sequence"/>
</dbReference>
<dbReference type="RefSeq" id="WP_183567382.1">
    <property type="nucleotide sequence ID" value="NZ_CBCSLB010000016.1"/>
</dbReference>
<reference evidence="1 2" key="1">
    <citation type="submission" date="2020-08" db="EMBL/GenBank/DDBJ databases">
        <title>Genomic Encyclopedia of Type Strains, Phase III (KMG-III): the genomes of soil and plant-associated and newly described type strains.</title>
        <authorList>
            <person name="Whitman W."/>
        </authorList>
    </citation>
    <scope>NUCLEOTIDE SEQUENCE [LARGE SCALE GENOMIC DNA]</scope>
    <source>
        <strain evidence="1 2">CECT 8234</strain>
    </source>
</reference>
<evidence type="ECO:0000313" key="2">
    <source>
        <dbReference type="Proteomes" id="UP000518605"/>
    </source>
</evidence>